<comment type="subcellular location">
    <subcellularLocation>
        <location evidence="1">Nucleus</location>
    </subcellularLocation>
</comment>
<organism evidence="5 6">
    <name type="scientific">Elliptochloris bilobata</name>
    <dbReference type="NCBI Taxonomy" id="381761"/>
    <lineage>
        <taxon>Eukaryota</taxon>
        <taxon>Viridiplantae</taxon>
        <taxon>Chlorophyta</taxon>
        <taxon>core chlorophytes</taxon>
        <taxon>Trebouxiophyceae</taxon>
        <taxon>Trebouxiophyceae incertae sedis</taxon>
        <taxon>Elliptochloris clade</taxon>
        <taxon>Elliptochloris</taxon>
    </lineage>
</organism>
<dbReference type="EMBL" id="JALJOU010000019">
    <property type="protein sequence ID" value="KAK9838304.1"/>
    <property type="molecule type" value="Genomic_DNA"/>
</dbReference>
<proteinExistence type="inferred from homology"/>
<dbReference type="Proteomes" id="UP001445335">
    <property type="component" value="Unassembled WGS sequence"/>
</dbReference>
<dbReference type="GO" id="GO:0005643">
    <property type="term" value="C:nuclear pore"/>
    <property type="evidence" value="ECO:0007669"/>
    <property type="project" value="InterPro"/>
</dbReference>
<accession>A0AAW1RWJ2</accession>
<evidence type="ECO:0000256" key="4">
    <source>
        <dbReference type="ARBA" id="ARBA00023242"/>
    </source>
</evidence>
<evidence type="ECO:0000256" key="3">
    <source>
        <dbReference type="ARBA" id="ARBA00022448"/>
    </source>
</evidence>
<dbReference type="Pfam" id="PF11894">
    <property type="entry name" value="Nup192"/>
    <property type="match status" value="1"/>
</dbReference>
<dbReference type="InterPro" id="IPR021827">
    <property type="entry name" value="Nup186/Nup192/Nup205"/>
</dbReference>
<comment type="caution">
    <text evidence="5">The sequence shown here is derived from an EMBL/GenBank/DDBJ whole genome shotgun (WGS) entry which is preliminary data.</text>
</comment>
<keyword evidence="6" id="KW-1185">Reference proteome</keyword>
<comment type="similarity">
    <text evidence="2">Belongs to the NUP186/NUP192/NUP205 family.</text>
</comment>
<keyword evidence="3" id="KW-0813">Transport</keyword>
<evidence type="ECO:0000313" key="6">
    <source>
        <dbReference type="Proteomes" id="UP001445335"/>
    </source>
</evidence>
<reference evidence="5 6" key="1">
    <citation type="journal article" date="2024" name="Nat. Commun.">
        <title>Phylogenomics reveals the evolutionary origins of lichenization in chlorophyte algae.</title>
        <authorList>
            <person name="Puginier C."/>
            <person name="Libourel C."/>
            <person name="Otte J."/>
            <person name="Skaloud P."/>
            <person name="Haon M."/>
            <person name="Grisel S."/>
            <person name="Petersen M."/>
            <person name="Berrin J.G."/>
            <person name="Delaux P.M."/>
            <person name="Dal Grande F."/>
            <person name="Keller J."/>
        </authorList>
    </citation>
    <scope>NUCLEOTIDE SEQUENCE [LARGE SCALE GENOMIC DNA]</scope>
    <source>
        <strain evidence="5 6">SAG 245.80</strain>
    </source>
</reference>
<protein>
    <recommendedName>
        <fullName evidence="7">Nuclear pore complex protein Nup205</fullName>
    </recommendedName>
</protein>
<dbReference type="PANTHER" id="PTHR31344">
    <property type="entry name" value="NUCLEAR PORE COMPLEX PROTEIN NUP205"/>
    <property type="match status" value="1"/>
</dbReference>
<evidence type="ECO:0000313" key="5">
    <source>
        <dbReference type="EMBL" id="KAK9838304.1"/>
    </source>
</evidence>
<sequence>MDTTAVGSSRSLFNFVLDVTEQVTDVEPAAVIERLQQYRPTFLNLLKSQGPNAQSRREVESLHPATAEGRLRLDPADAHEALLLADELQLDELIALACLEAAHTERGEATAEVAAGLWLEERRALVGALHRLLQAQALPSPDVPPALAAALAAFNANLLGQRAGGRSVLLGRLIDLIKAAGQDVGPGTRLAMVVDDLGRQVDRRGLAARERTLLCECLVYALRVQQRVLPADVGALVDLLHSLALRTRGTGVGDMAAMHHAGVVLVGLLPALLPCDAAEEAGQAEDGALGALAESRALGAKLEGAALPEDGFHAVARLAWGLLLSQHAPPTARERAATCVRQACEAGALRFLEARVLRSVPFEDEPPAQQELYAQTLHQLLMLFLDVQPGRDEVGVLASESSALSRERAETAGTLVAAGATRDALDSLLDALAAVYDVFPDLWLDERLRDNILGGFMEYVALSPVMRESSSVFVAYLGILTSLAQGEDGAQAMFLQLRQGDASEQVSWSRMFQVMKQYCARYAPPQEPQIAGNGAATEVGAGGAAIVPEADAAGMVAYLRLFARVMAGGAPGAVAGWVRALEEEVGVAPLWEVLFQLMCHPVPQKLKAALDDAIAAFARRPEAAAALWERLLAAVVVAPGLGGGGSGGGGGGGGRGLPRYDLTYQLNEVEARAEDFAEALAFVRLLNALLRASGSALPDGGRPYAHFTAFVLVEILGSLHQRAFQSQRQKWELAAAALEHLGLALAYSPPPSAAAPANGQEAPGTAVMLDLLGEREAARAAWGLLAGGVDALMLERRDAGWGAAKEAAVLAALRLLRLAFERDIACVAALRRSPQAVGYETLDGPLRRNRRRLVALIDYVRYEVNPAVQAEAVRVTRALAERLPALLDMLLPPTAPGEPPAYQRIRGGFAAMLEEAVAGRGAYEAEAGEDGEPGDERGGLVLALMQAAADAPAPNLAHALAGYDVQAGPGGLAASVLDPRRVHSCLAPLLAGFASGALAAQRPGLYEGALALLHRLAAAPESGPPLLELLRHEHLVADQLEAVAAAALPPEGPERATALHQRALLLQLAALEMHTADAALPVQRMALEELLATLLLPHDASAEGDRRGGCMAGLLEAAAYPIDQPQLSHEAGPDVSRLQQRMGIDALLGSQATVEQGGVRAVSARGDLCYHIPVLTHALRQRYNEAEADPRRFPSGLGAAGSDELREACRAALRFAQRANAAAEQSGGQAALVAAWQAAAEVAFTRRQAALDAASGGCAEEAALQALGAVAGVLVRILPTEAARLAPPLAKVARSLAARLRERAAGQLPGAAGVGAALRLPASARSVLGALLRVLGAGRSTEAVRVPLYGALLAVLAGMRAPALTRAPPAVLAALLAGGGEDAAALEARQAEVDAGAAALLRGAAWLVEDAAADALRPGGHPVARAQALALLAALVEADDGAATADALQAGGLPARLLADLAAGPQRDLLRPGPAAAAALVVAEAQLGLLQALVLSGEVAGGEAAAHRLAAAGYAERLAACGALDLTPEEPAGGVAGGAASSLRVRLGRLAGAALRVVGAALAGRPGSPQAREDLAGALDERARLLAALANGSSGGGGGWFERGALAAAAADAERDVDALQYAAENGLTTLFLHLWQRPVEELGSPQDMEQLRRTLAPQLDQWERVSLPERDASALQLLARRTKAQLGSA</sequence>
<keyword evidence="4" id="KW-0539">Nucleus</keyword>
<dbReference type="PANTHER" id="PTHR31344:SF0">
    <property type="entry name" value="NUCLEAR PORE COMPLEX PROTEIN NUP205"/>
    <property type="match status" value="1"/>
</dbReference>
<evidence type="ECO:0000256" key="1">
    <source>
        <dbReference type="ARBA" id="ARBA00004123"/>
    </source>
</evidence>
<name>A0AAW1RWJ2_9CHLO</name>
<gene>
    <name evidence="5" type="ORF">WJX81_003260</name>
</gene>
<evidence type="ECO:0000256" key="2">
    <source>
        <dbReference type="ARBA" id="ARBA00005892"/>
    </source>
</evidence>
<evidence type="ECO:0008006" key="7">
    <source>
        <dbReference type="Google" id="ProtNLM"/>
    </source>
</evidence>